<evidence type="ECO:0000313" key="9">
    <source>
        <dbReference type="EMBL" id="GKV50866.1"/>
    </source>
</evidence>
<keyword evidence="7" id="KW-0812">Transmembrane</keyword>
<feature type="domain" description="WRKY" evidence="8">
    <location>
        <begin position="222"/>
        <end position="280"/>
    </location>
</feature>
<feature type="region of interest" description="Disordered" evidence="6">
    <location>
        <begin position="346"/>
        <end position="380"/>
    </location>
</feature>
<organism evidence="9 10">
    <name type="scientific">Rubroshorea leprosula</name>
    <dbReference type="NCBI Taxonomy" id="152421"/>
    <lineage>
        <taxon>Eukaryota</taxon>
        <taxon>Viridiplantae</taxon>
        <taxon>Streptophyta</taxon>
        <taxon>Embryophyta</taxon>
        <taxon>Tracheophyta</taxon>
        <taxon>Spermatophyta</taxon>
        <taxon>Magnoliopsida</taxon>
        <taxon>eudicotyledons</taxon>
        <taxon>Gunneridae</taxon>
        <taxon>Pentapetalae</taxon>
        <taxon>rosids</taxon>
        <taxon>malvids</taxon>
        <taxon>Malvales</taxon>
        <taxon>Dipterocarpaceae</taxon>
        <taxon>Rubroshorea</taxon>
    </lineage>
</organism>
<feature type="transmembrane region" description="Helical" evidence="7">
    <location>
        <begin position="518"/>
        <end position="536"/>
    </location>
</feature>
<dbReference type="InterPro" id="IPR036576">
    <property type="entry name" value="WRKY_dom_sf"/>
</dbReference>
<dbReference type="InterPro" id="IPR044810">
    <property type="entry name" value="WRKY_plant"/>
</dbReference>
<evidence type="ECO:0000256" key="1">
    <source>
        <dbReference type="ARBA" id="ARBA00004123"/>
    </source>
</evidence>
<keyword evidence="4" id="KW-0804">Transcription</keyword>
<keyword evidence="7" id="KW-0472">Membrane</keyword>
<dbReference type="Proteomes" id="UP001054252">
    <property type="component" value="Unassembled WGS sequence"/>
</dbReference>
<comment type="subcellular location">
    <subcellularLocation>
        <location evidence="1">Nucleus</location>
    </subcellularLocation>
</comment>
<evidence type="ECO:0000256" key="7">
    <source>
        <dbReference type="SAM" id="Phobius"/>
    </source>
</evidence>
<dbReference type="Gene3D" id="2.20.25.80">
    <property type="entry name" value="WRKY domain"/>
    <property type="match status" value="3"/>
</dbReference>
<dbReference type="InterPro" id="IPR003657">
    <property type="entry name" value="WRKY_dom"/>
</dbReference>
<dbReference type="AlphaFoldDB" id="A0AAV5MLS4"/>
<dbReference type="GO" id="GO:0003700">
    <property type="term" value="F:DNA-binding transcription factor activity"/>
    <property type="evidence" value="ECO:0007669"/>
    <property type="project" value="InterPro"/>
</dbReference>
<evidence type="ECO:0000259" key="8">
    <source>
        <dbReference type="PROSITE" id="PS50811"/>
    </source>
</evidence>
<name>A0AAV5MLS4_9ROSI</name>
<accession>A0AAV5MLS4</accession>
<feature type="transmembrane region" description="Helical" evidence="7">
    <location>
        <begin position="447"/>
        <end position="467"/>
    </location>
</feature>
<dbReference type="PANTHER" id="PTHR31282">
    <property type="entry name" value="WRKY TRANSCRIPTION FACTOR 21-RELATED"/>
    <property type="match status" value="1"/>
</dbReference>
<feature type="domain" description="WRKY" evidence="8">
    <location>
        <begin position="116"/>
        <end position="179"/>
    </location>
</feature>
<comment type="caution">
    <text evidence="9">The sequence shown here is derived from an EMBL/GenBank/DDBJ whole genome shotgun (WGS) entry which is preliminary data.</text>
</comment>
<dbReference type="GO" id="GO:0043565">
    <property type="term" value="F:sequence-specific DNA binding"/>
    <property type="evidence" value="ECO:0007669"/>
    <property type="project" value="InterPro"/>
</dbReference>
<dbReference type="PROSITE" id="PS50811">
    <property type="entry name" value="WRKY"/>
    <property type="match status" value="3"/>
</dbReference>
<evidence type="ECO:0000256" key="6">
    <source>
        <dbReference type="SAM" id="MobiDB-lite"/>
    </source>
</evidence>
<dbReference type="EMBL" id="BPVZ01000403">
    <property type="protein sequence ID" value="GKV50866.1"/>
    <property type="molecule type" value="Genomic_DNA"/>
</dbReference>
<evidence type="ECO:0000256" key="2">
    <source>
        <dbReference type="ARBA" id="ARBA00023015"/>
    </source>
</evidence>
<feature type="compositionally biased region" description="Polar residues" evidence="6">
    <location>
        <begin position="366"/>
        <end position="380"/>
    </location>
</feature>
<evidence type="ECO:0000256" key="4">
    <source>
        <dbReference type="ARBA" id="ARBA00023163"/>
    </source>
</evidence>
<feature type="domain" description="WRKY" evidence="8">
    <location>
        <begin position="306"/>
        <end position="346"/>
    </location>
</feature>
<reference evidence="9 10" key="1">
    <citation type="journal article" date="2021" name="Commun. Biol.">
        <title>The genome of Shorea leprosula (Dipterocarpaceae) highlights the ecological relevance of drought in aseasonal tropical rainforests.</title>
        <authorList>
            <person name="Ng K.K.S."/>
            <person name="Kobayashi M.J."/>
            <person name="Fawcett J.A."/>
            <person name="Hatakeyama M."/>
            <person name="Paape T."/>
            <person name="Ng C.H."/>
            <person name="Ang C.C."/>
            <person name="Tnah L.H."/>
            <person name="Lee C.T."/>
            <person name="Nishiyama T."/>
            <person name="Sese J."/>
            <person name="O'Brien M.J."/>
            <person name="Copetti D."/>
            <person name="Mohd Noor M.I."/>
            <person name="Ong R.C."/>
            <person name="Putra M."/>
            <person name="Sireger I.Z."/>
            <person name="Indrioko S."/>
            <person name="Kosugi Y."/>
            <person name="Izuno A."/>
            <person name="Isagi Y."/>
            <person name="Lee S.L."/>
            <person name="Shimizu K.K."/>
        </authorList>
    </citation>
    <scope>NUCLEOTIDE SEQUENCE [LARGE SCALE GENOMIC DNA]</scope>
    <source>
        <strain evidence="9">214</strain>
    </source>
</reference>
<evidence type="ECO:0000256" key="3">
    <source>
        <dbReference type="ARBA" id="ARBA00023125"/>
    </source>
</evidence>
<evidence type="ECO:0000256" key="5">
    <source>
        <dbReference type="ARBA" id="ARBA00023242"/>
    </source>
</evidence>
<dbReference type="SUPFAM" id="SSF118290">
    <property type="entry name" value="WRKY DNA-binding domain"/>
    <property type="match status" value="3"/>
</dbReference>
<keyword evidence="2" id="KW-0805">Transcription regulation</keyword>
<sequence length="557" mass="63798">MEKYTDLELRWDRNDLPYVDLNQWSPWDDLPEEKDIFKQLQSHLNPSLSPELQLFPGEEILRFYVKKLRTRPSVHPLPKLVKHSDASVSEDVLGERNTASNWIATTYFAVNIRETKTKTAYDDGYWWKKYEQKAIAGSIYPREFFRCKHHRSEGCTARKQVQRLDEDPTLFKVIHLRSHTCKQFSDLYTGEAADTTEDDSSDYRVFSRNIEAALMWTIARLDGYSWRKIAQSEDLGFKYPTISGYFRCPNNESEGCLARKCVERSDRGRALFKVTHLGEHTCKQLPRLATYEAASDYKKVSRKTIYYRCINHLSKGCPAIKQVQRSNGDPSIVEVTYEGRHTCEQSSLQLPQPAEAESAEKPENTRLVQRSRSNGDPSISEVTDWERRTCVQSSSHLRPPMGAESEVKPEKSKMVSFVRILLVANFVLELSSVVFDQLSSVHKPHYALILMLLSFASLVPCIVELVYQGRKKRGSKTRGNNNRNSFSNVAEIVGFTCAICQSILTTTNYVLLIKHIKIQINISVWPVIFAFVLLYIELIDGTDKSKGESSHAEVGQV</sequence>
<evidence type="ECO:0000313" key="10">
    <source>
        <dbReference type="Proteomes" id="UP001054252"/>
    </source>
</evidence>
<dbReference type="SMART" id="SM00774">
    <property type="entry name" value="WRKY"/>
    <property type="match status" value="3"/>
</dbReference>
<keyword evidence="5" id="KW-0539">Nucleus</keyword>
<protein>
    <recommendedName>
        <fullName evidence="8">WRKY domain-containing protein</fullName>
    </recommendedName>
</protein>
<gene>
    <name evidence="9" type="ORF">SLEP1_g57548</name>
</gene>
<keyword evidence="7" id="KW-1133">Transmembrane helix</keyword>
<keyword evidence="10" id="KW-1185">Reference proteome</keyword>
<keyword evidence="3" id="KW-0238">DNA-binding</keyword>
<dbReference type="GO" id="GO:0005634">
    <property type="term" value="C:nucleus"/>
    <property type="evidence" value="ECO:0007669"/>
    <property type="project" value="UniProtKB-SubCell"/>
</dbReference>
<dbReference type="Pfam" id="PF03106">
    <property type="entry name" value="WRKY"/>
    <property type="match status" value="3"/>
</dbReference>
<feature type="transmembrane region" description="Helical" evidence="7">
    <location>
        <begin position="488"/>
        <end position="512"/>
    </location>
</feature>
<proteinExistence type="predicted"/>